<protein>
    <submittedName>
        <fullName evidence="1">Uncharacterized protein</fullName>
    </submittedName>
</protein>
<evidence type="ECO:0000313" key="2">
    <source>
        <dbReference type="Proteomes" id="UP000447434"/>
    </source>
</evidence>
<gene>
    <name evidence="1" type="ORF">Lalb_Chr23g0273231</name>
</gene>
<dbReference type="Proteomes" id="UP000447434">
    <property type="component" value="Chromosome 23"/>
</dbReference>
<accession>A0A6A4ND79</accession>
<proteinExistence type="predicted"/>
<sequence length="75" mass="8097">MSGIVCIPFSRVFYALLSSSRPSYCHDQAAGSSIFHVQDIGDSLWMNYSMFLAVVLAVVVITEPDGPTGSIAIRT</sequence>
<name>A0A6A4ND79_LUPAL</name>
<comment type="caution">
    <text evidence="1">The sequence shown here is derived from an EMBL/GenBank/DDBJ whole genome shotgun (WGS) entry which is preliminary data.</text>
</comment>
<organism evidence="1 2">
    <name type="scientific">Lupinus albus</name>
    <name type="common">White lupine</name>
    <name type="synonym">Lupinus termis</name>
    <dbReference type="NCBI Taxonomy" id="3870"/>
    <lineage>
        <taxon>Eukaryota</taxon>
        <taxon>Viridiplantae</taxon>
        <taxon>Streptophyta</taxon>
        <taxon>Embryophyta</taxon>
        <taxon>Tracheophyta</taxon>
        <taxon>Spermatophyta</taxon>
        <taxon>Magnoliopsida</taxon>
        <taxon>eudicotyledons</taxon>
        <taxon>Gunneridae</taxon>
        <taxon>Pentapetalae</taxon>
        <taxon>rosids</taxon>
        <taxon>fabids</taxon>
        <taxon>Fabales</taxon>
        <taxon>Fabaceae</taxon>
        <taxon>Papilionoideae</taxon>
        <taxon>50 kb inversion clade</taxon>
        <taxon>genistoids sensu lato</taxon>
        <taxon>core genistoids</taxon>
        <taxon>Genisteae</taxon>
        <taxon>Lupinus</taxon>
    </lineage>
</organism>
<reference evidence="2" key="1">
    <citation type="journal article" date="2020" name="Nat. Commun.">
        <title>Genome sequence of the cluster root forming white lupin.</title>
        <authorList>
            <person name="Hufnagel B."/>
            <person name="Marques A."/>
            <person name="Soriano A."/>
            <person name="Marques L."/>
            <person name="Divol F."/>
            <person name="Doumas P."/>
            <person name="Sallet E."/>
            <person name="Mancinotti D."/>
            <person name="Carrere S."/>
            <person name="Marande W."/>
            <person name="Arribat S."/>
            <person name="Keller J."/>
            <person name="Huneau C."/>
            <person name="Blein T."/>
            <person name="Aime D."/>
            <person name="Laguerre M."/>
            <person name="Taylor J."/>
            <person name="Schubert V."/>
            <person name="Nelson M."/>
            <person name="Geu-Flores F."/>
            <person name="Crespi M."/>
            <person name="Gallardo-Guerrero K."/>
            <person name="Delaux P.-M."/>
            <person name="Salse J."/>
            <person name="Berges H."/>
            <person name="Guyot R."/>
            <person name="Gouzy J."/>
            <person name="Peret B."/>
        </authorList>
    </citation>
    <scope>NUCLEOTIDE SEQUENCE [LARGE SCALE GENOMIC DNA]</scope>
    <source>
        <strain evidence="2">cv. Amiga</strain>
    </source>
</reference>
<dbReference type="AlphaFoldDB" id="A0A6A4ND79"/>
<dbReference type="EMBL" id="WOCE01000023">
    <property type="protein sequence ID" value="KAE9587400.1"/>
    <property type="molecule type" value="Genomic_DNA"/>
</dbReference>
<evidence type="ECO:0000313" key="1">
    <source>
        <dbReference type="EMBL" id="KAE9587400.1"/>
    </source>
</evidence>
<keyword evidence="2" id="KW-1185">Reference proteome</keyword>